<name>A0A427YJ44_9TREE</name>
<dbReference type="EMBL" id="RSCD01000009">
    <property type="protein sequence ID" value="RSH91106.1"/>
    <property type="molecule type" value="Genomic_DNA"/>
</dbReference>
<evidence type="ECO:0000313" key="3">
    <source>
        <dbReference type="Proteomes" id="UP000279259"/>
    </source>
</evidence>
<evidence type="ECO:0000256" key="1">
    <source>
        <dbReference type="SAM" id="MobiDB-lite"/>
    </source>
</evidence>
<dbReference type="Proteomes" id="UP000279259">
    <property type="component" value="Unassembled WGS sequence"/>
</dbReference>
<protein>
    <submittedName>
        <fullName evidence="2">Peroxisome chaperone and import receptor</fullName>
    </submittedName>
</protein>
<dbReference type="PANTHER" id="PTHR12774">
    <property type="entry name" value="PEROXISOMAL BIOGENESIS FACTOR 19"/>
    <property type="match status" value="1"/>
</dbReference>
<feature type="compositionally biased region" description="Acidic residues" evidence="1">
    <location>
        <begin position="17"/>
        <end position="29"/>
    </location>
</feature>
<keyword evidence="3" id="KW-1185">Reference proteome</keyword>
<dbReference type="PANTHER" id="PTHR12774:SF2">
    <property type="entry name" value="PEROXISOMAL BIOGENESIS FACTOR 19"/>
    <property type="match status" value="1"/>
</dbReference>
<feature type="compositionally biased region" description="Low complexity" evidence="1">
    <location>
        <begin position="149"/>
        <end position="179"/>
    </location>
</feature>
<sequence length="356" mass="37200">MSKPGDSSTAYRNTTVVDDDEDDLDDLDDVLASFNAPPAKSSAEPLADASPGPKSQPPVPPPTAAALDNDDDEFEASLVEGMESLLRQLAGEHPPGPMPDTTEDVTGVAAGATSGEEKKLSPEEEEAAWQRAVEMMLSGEGLSAMGLEGKSPGSSAPSDAAKGKSKSPGSQSSQPQEQPSFEETIRRTMESLKTAGEGSRNTNGGGGGSGKNGAPDISELLRQLSADPSMLDGLGDGDDDELGGLLDGMMNQLMTREVLEEPMSELASKYPGYLASPPSTVSPADLDKYKRQYTLVQQILETFRKPSYSDEKGGKEIARLVGEMQDLGGPPSEIMGDLPEGFDLGALGGEEGCTIM</sequence>
<feature type="compositionally biased region" description="Polar residues" evidence="1">
    <location>
        <begin position="1"/>
        <end position="15"/>
    </location>
</feature>
<feature type="region of interest" description="Disordered" evidence="1">
    <location>
        <begin position="1"/>
        <end position="239"/>
    </location>
</feature>
<dbReference type="Pfam" id="PF04614">
    <property type="entry name" value="Pex19"/>
    <property type="match status" value="1"/>
</dbReference>
<proteinExistence type="predicted"/>
<dbReference type="AlphaFoldDB" id="A0A427YJ44"/>
<accession>A0A427YJ44</accession>
<evidence type="ECO:0000313" key="2">
    <source>
        <dbReference type="EMBL" id="RSH91106.1"/>
    </source>
</evidence>
<feature type="compositionally biased region" description="Pro residues" evidence="1">
    <location>
        <begin position="54"/>
        <end position="63"/>
    </location>
</feature>
<dbReference type="GO" id="GO:0005778">
    <property type="term" value="C:peroxisomal membrane"/>
    <property type="evidence" value="ECO:0007669"/>
    <property type="project" value="TreeGrafter"/>
</dbReference>
<dbReference type="Gene3D" id="1.20.120.900">
    <property type="entry name" value="Pex19, mPTS binding domain"/>
    <property type="match status" value="1"/>
</dbReference>
<comment type="caution">
    <text evidence="2">The sequence shown here is derived from an EMBL/GenBank/DDBJ whole genome shotgun (WGS) entry which is preliminary data.</text>
</comment>
<dbReference type="InterPro" id="IPR038322">
    <property type="entry name" value="Pex19_C_sf"/>
</dbReference>
<dbReference type="STRING" id="1890683.A0A427YJ44"/>
<organism evidence="2 3">
    <name type="scientific">Saitozyma podzolica</name>
    <dbReference type="NCBI Taxonomy" id="1890683"/>
    <lineage>
        <taxon>Eukaryota</taxon>
        <taxon>Fungi</taxon>
        <taxon>Dikarya</taxon>
        <taxon>Basidiomycota</taxon>
        <taxon>Agaricomycotina</taxon>
        <taxon>Tremellomycetes</taxon>
        <taxon>Tremellales</taxon>
        <taxon>Trimorphomycetaceae</taxon>
        <taxon>Saitozyma</taxon>
    </lineage>
</organism>
<dbReference type="GO" id="GO:0045046">
    <property type="term" value="P:protein import into peroxisome membrane"/>
    <property type="evidence" value="ECO:0007669"/>
    <property type="project" value="TreeGrafter"/>
</dbReference>
<dbReference type="OrthoDB" id="21292at2759"/>
<reference evidence="2 3" key="1">
    <citation type="submission" date="2018-11" db="EMBL/GenBank/DDBJ databases">
        <title>Genome sequence of Saitozyma podzolica DSM 27192.</title>
        <authorList>
            <person name="Aliyu H."/>
            <person name="Gorte O."/>
            <person name="Ochsenreither K."/>
        </authorList>
    </citation>
    <scope>NUCLEOTIDE SEQUENCE [LARGE SCALE GENOMIC DNA]</scope>
    <source>
        <strain evidence="2 3">DSM 27192</strain>
    </source>
</reference>
<gene>
    <name evidence="2" type="primary">PEX19</name>
    <name evidence="2" type="ORF">EHS25_010282</name>
</gene>
<keyword evidence="2" id="KW-0675">Receptor</keyword>
<dbReference type="InterPro" id="IPR006708">
    <property type="entry name" value="Pex19"/>
</dbReference>
<dbReference type="GO" id="GO:0033328">
    <property type="term" value="F:peroxisome membrane targeting sequence binding"/>
    <property type="evidence" value="ECO:0007669"/>
    <property type="project" value="TreeGrafter"/>
</dbReference>